<evidence type="ECO:0000256" key="3">
    <source>
        <dbReference type="ARBA" id="ARBA00011906"/>
    </source>
</evidence>
<keyword evidence="7" id="KW-0503">Monooxygenase</keyword>
<dbReference type="PANTHER" id="PTHR11474">
    <property type="entry name" value="TYROSINASE FAMILY MEMBER"/>
    <property type="match status" value="1"/>
</dbReference>
<keyword evidence="15" id="KW-1185">Reference proteome</keyword>
<evidence type="ECO:0000259" key="13">
    <source>
        <dbReference type="PROSITE" id="PS00498"/>
    </source>
</evidence>
<gene>
    <name evidence="14" type="ORF">QBC42DRAFT_340344</name>
</gene>
<evidence type="ECO:0000256" key="4">
    <source>
        <dbReference type="ARBA" id="ARBA00022723"/>
    </source>
</evidence>
<dbReference type="GO" id="GO:0042438">
    <property type="term" value="P:melanin biosynthetic process"/>
    <property type="evidence" value="ECO:0007669"/>
    <property type="project" value="UniProtKB-KW"/>
</dbReference>
<evidence type="ECO:0000313" key="14">
    <source>
        <dbReference type="EMBL" id="KAK4459427.1"/>
    </source>
</evidence>
<dbReference type="Pfam" id="PF18132">
    <property type="entry name" value="Tyrosinase_C"/>
    <property type="match status" value="1"/>
</dbReference>
<dbReference type="Pfam" id="PF00264">
    <property type="entry name" value="Tyrosinase"/>
    <property type="match status" value="1"/>
</dbReference>
<keyword evidence="4" id="KW-0479">Metal-binding</keyword>
<dbReference type="InterPro" id="IPR002227">
    <property type="entry name" value="Tyrosinase_Cu-bd"/>
</dbReference>
<evidence type="ECO:0000256" key="8">
    <source>
        <dbReference type="ARBA" id="ARBA00023101"/>
    </source>
</evidence>
<dbReference type="PROSITE" id="PS00497">
    <property type="entry name" value="TYROSINASE_1"/>
    <property type="match status" value="1"/>
</dbReference>
<dbReference type="PRINTS" id="PR00092">
    <property type="entry name" value="TYROSINASE"/>
</dbReference>
<dbReference type="PROSITE" id="PS00498">
    <property type="entry name" value="TYROSINASE_2"/>
    <property type="match status" value="1"/>
</dbReference>
<keyword evidence="5" id="KW-0560">Oxidoreductase</keyword>
<keyword evidence="8" id="KW-0470">Melanin biosynthesis</keyword>
<evidence type="ECO:0000256" key="11">
    <source>
        <dbReference type="SAM" id="MobiDB-lite"/>
    </source>
</evidence>
<dbReference type="SUPFAM" id="SSF48056">
    <property type="entry name" value="Di-copper centre-containing domain"/>
    <property type="match status" value="1"/>
</dbReference>
<dbReference type="PANTHER" id="PTHR11474:SF76">
    <property type="entry name" value="SHKT DOMAIN-CONTAINING PROTEIN"/>
    <property type="match status" value="1"/>
</dbReference>
<dbReference type="InterPro" id="IPR041640">
    <property type="entry name" value="Tyrosinase_C"/>
</dbReference>
<accession>A0AAV9HJ01</accession>
<evidence type="ECO:0000256" key="10">
    <source>
        <dbReference type="ARBA" id="ARBA00048881"/>
    </source>
</evidence>
<dbReference type="PIRSF" id="PIRSF000340">
    <property type="entry name" value="MPO_fungal"/>
    <property type="match status" value="1"/>
</dbReference>
<protein>
    <recommendedName>
        <fullName evidence="3">tyrosinase</fullName>
        <ecNumber evidence="3">1.14.18.1</ecNumber>
    </recommendedName>
</protein>
<keyword evidence="6" id="KW-0186">Copper</keyword>
<organism evidence="14 15">
    <name type="scientific">Cladorrhinum samala</name>
    <dbReference type="NCBI Taxonomy" id="585594"/>
    <lineage>
        <taxon>Eukaryota</taxon>
        <taxon>Fungi</taxon>
        <taxon>Dikarya</taxon>
        <taxon>Ascomycota</taxon>
        <taxon>Pezizomycotina</taxon>
        <taxon>Sordariomycetes</taxon>
        <taxon>Sordariomycetidae</taxon>
        <taxon>Sordariales</taxon>
        <taxon>Podosporaceae</taxon>
        <taxon>Cladorrhinum</taxon>
    </lineage>
</organism>
<dbReference type="EC" id="1.14.18.1" evidence="3"/>
<dbReference type="InterPro" id="IPR050316">
    <property type="entry name" value="Tyrosinase/Hemocyanin"/>
</dbReference>
<dbReference type="GO" id="GO:0046872">
    <property type="term" value="F:metal ion binding"/>
    <property type="evidence" value="ECO:0007669"/>
    <property type="project" value="UniProtKB-KW"/>
</dbReference>
<comment type="cofactor">
    <cofactor evidence="1">
        <name>Cu(2+)</name>
        <dbReference type="ChEBI" id="CHEBI:29036"/>
    </cofactor>
</comment>
<dbReference type="EMBL" id="MU865037">
    <property type="protein sequence ID" value="KAK4459427.1"/>
    <property type="molecule type" value="Genomic_DNA"/>
</dbReference>
<dbReference type="Gene3D" id="2.60.310.20">
    <property type="match status" value="1"/>
</dbReference>
<name>A0AAV9HJ01_9PEZI</name>
<reference evidence="14" key="2">
    <citation type="submission" date="2023-06" db="EMBL/GenBank/DDBJ databases">
        <authorList>
            <consortium name="Lawrence Berkeley National Laboratory"/>
            <person name="Mondo S.J."/>
            <person name="Hensen N."/>
            <person name="Bonometti L."/>
            <person name="Westerberg I."/>
            <person name="Brannstrom I.O."/>
            <person name="Guillou S."/>
            <person name="Cros-Aarteil S."/>
            <person name="Calhoun S."/>
            <person name="Haridas S."/>
            <person name="Kuo A."/>
            <person name="Pangilinan J."/>
            <person name="Riley R."/>
            <person name="Labutti K."/>
            <person name="Andreopoulos B."/>
            <person name="Lipzen A."/>
            <person name="Chen C."/>
            <person name="Yanf M."/>
            <person name="Daum C."/>
            <person name="Ng V."/>
            <person name="Clum A."/>
            <person name="Steindorff A."/>
            <person name="Ohm R."/>
            <person name="Martin F."/>
            <person name="Silar P."/>
            <person name="Natvig D."/>
            <person name="Lalanne C."/>
            <person name="Gautier V."/>
            <person name="Ament-Velasquez S.L."/>
            <person name="Kruys A."/>
            <person name="Hutchinson M.I."/>
            <person name="Powell A.J."/>
            <person name="Barry K."/>
            <person name="Miller A.N."/>
            <person name="Grigoriev I.V."/>
            <person name="Debuchy R."/>
            <person name="Gladieux P."/>
            <person name="Thoren M.H."/>
            <person name="Johannesson H."/>
        </authorList>
    </citation>
    <scope>NUCLEOTIDE SEQUENCE</scope>
    <source>
        <strain evidence="14">PSN324</strain>
    </source>
</reference>
<evidence type="ECO:0000313" key="15">
    <source>
        <dbReference type="Proteomes" id="UP001321749"/>
    </source>
</evidence>
<evidence type="ECO:0000259" key="12">
    <source>
        <dbReference type="PROSITE" id="PS00497"/>
    </source>
</evidence>
<dbReference type="InterPro" id="IPR008922">
    <property type="entry name" value="Di-copper_centre_dom_sf"/>
</dbReference>
<evidence type="ECO:0000256" key="9">
    <source>
        <dbReference type="ARBA" id="ARBA00048233"/>
    </source>
</evidence>
<dbReference type="GO" id="GO:0004503">
    <property type="term" value="F:tyrosinase activity"/>
    <property type="evidence" value="ECO:0007669"/>
    <property type="project" value="UniProtKB-EC"/>
</dbReference>
<proteinExistence type="inferred from homology"/>
<comment type="similarity">
    <text evidence="2">Belongs to the tyrosinase family.</text>
</comment>
<reference evidence="14" key="1">
    <citation type="journal article" date="2023" name="Mol. Phylogenet. Evol.">
        <title>Genome-scale phylogeny and comparative genomics of the fungal order Sordariales.</title>
        <authorList>
            <person name="Hensen N."/>
            <person name="Bonometti L."/>
            <person name="Westerberg I."/>
            <person name="Brannstrom I.O."/>
            <person name="Guillou S."/>
            <person name="Cros-Aarteil S."/>
            <person name="Calhoun S."/>
            <person name="Haridas S."/>
            <person name="Kuo A."/>
            <person name="Mondo S."/>
            <person name="Pangilinan J."/>
            <person name="Riley R."/>
            <person name="LaButti K."/>
            <person name="Andreopoulos B."/>
            <person name="Lipzen A."/>
            <person name="Chen C."/>
            <person name="Yan M."/>
            <person name="Daum C."/>
            <person name="Ng V."/>
            <person name="Clum A."/>
            <person name="Steindorff A."/>
            <person name="Ohm R.A."/>
            <person name="Martin F."/>
            <person name="Silar P."/>
            <person name="Natvig D.O."/>
            <person name="Lalanne C."/>
            <person name="Gautier V."/>
            <person name="Ament-Velasquez S.L."/>
            <person name="Kruys A."/>
            <person name="Hutchinson M.I."/>
            <person name="Powell A.J."/>
            <person name="Barry K."/>
            <person name="Miller A.N."/>
            <person name="Grigoriev I.V."/>
            <person name="Debuchy R."/>
            <person name="Gladieux P."/>
            <person name="Hiltunen Thoren M."/>
            <person name="Johannesson H."/>
        </authorList>
    </citation>
    <scope>NUCLEOTIDE SEQUENCE</scope>
    <source>
        <strain evidence="14">PSN324</strain>
    </source>
</reference>
<evidence type="ECO:0000256" key="6">
    <source>
        <dbReference type="ARBA" id="ARBA00023008"/>
    </source>
</evidence>
<dbReference type="AlphaFoldDB" id="A0AAV9HJ01"/>
<feature type="region of interest" description="Disordered" evidence="11">
    <location>
        <begin position="1"/>
        <end position="24"/>
    </location>
</feature>
<evidence type="ECO:0000256" key="5">
    <source>
        <dbReference type="ARBA" id="ARBA00023002"/>
    </source>
</evidence>
<comment type="catalytic activity">
    <reaction evidence="10">
        <text>L-tyrosine + O2 = L-dopaquinone + H2O</text>
        <dbReference type="Rhea" id="RHEA:18117"/>
        <dbReference type="ChEBI" id="CHEBI:15377"/>
        <dbReference type="ChEBI" id="CHEBI:15379"/>
        <dbReference type="ChEBI" id="CHEBI:57924"/>
        <dbReference type="ChEBI" id="CHEBI:58315"/>
        <dbReference type="EC" id="1.14.18.1"/>
    </reaction>
</comment>
<feature type="domain" description="Tyrosinase copper-binding" evidence="13">
    <location>
        <begin position="298"/>
        <end position="309"/>
    </location>
</feature>
<evidence type="ECO:0000256" key="7">
    <source>
        <dbReference type="ARBA" id="ARBA00023033"/>
    </source>
</evidence>
<sequence>MNSNGNNENLAVTGVPTTRGQDGSVPLRRELRDLQANYPDQFNLLILGLKNYQGQDELALTSYYQVAGIHGLPYKPWNGVGSNTDWQSTSGFGGYCTHSSILFLTWHRPYLALYEQSLYNSVQAVAKQFPAGALRDKYVKAAETFRSPYFDWASQPPAGGSAFPNILTSPNITVVDVDGKTRSVSNPLYRFTFHPINPSPNDFTRQWSRYPTTVRYPMGTTSQDSRIAPILSNELASLRSNVSLLLLSYTNFDAFSFNRWDPSTKVGEFGSLEDVHNEIHDRVGGGGHMSSLDASAFDPFFWMHHANVDRLWAIWQDLNPDMFMSPRPAPYSTFNSTEGEPQTKDSPLTPFWDKSGDRFWTSDQIKDSTTTFGYAYPETQEWKYKDEGAYQAAIRLAVTELYGTNVFDNFVRANLQHRAKEHAVAIKALTAAKQDFAEDAAAARSEAIEQREPARFVNSNGSSGIPDSLKHLAPNNKYTEWVVNIRAQKHGLGQAFRVQVFLGDIDESDPDSWDTEFNAVGRVSVLGRSRETQCAKCRIDTASGLMVSGTVPLTSALLQDIIGGEVASLQPEDVVPYLTKNLRWKTRLLESGDEKECEQVPGLKVSVASTEVTIGEDGMPEYSGQYVVYREITDGKPGGLRAGEHA</sequence>
<comment type="catalytic activity">
    <reaction evidence="9">
        <text>2 L-dopa + O2 = 2 L-dopaquinone + 2 H2O</text>
        <dbReference type="Rhea" id="RHEA:34287"/>
        <dbReference type="ChEBI" id="CHEBI:15377"/>
        <dbReference type="ChEBI" id="CHEBI:15379"/>
        <dbReference type="ChEBI" id="CHEBI:57504"/>
        <dbReference type="ChEBI" id="CHEBI:57924"/>
        <dbReference type="EC" id="1.14.18.1"/>
    </reaction>
</comment>
<comment type="caution">
    <text evidence="14">The sequence shown here is derived from an EMBL/GenBank/DDBJ whole genome shotgun (WGS) entry which is preliminary data.</text>
</comment>
<dbReference type="InterPro" id="IPR016216">
    <property type="entry name" value="Monophenol_mOase_fun"/>
</dbReference>
<feature type="domain" description="Tyrosinase copper-binding" evidence="12">
    <location>
        <begin position="98"/>
        <end position="115"/>
    </location>
</feature>
<dbReference type="Proteomes" id="UP001321749">
    <property type="component" value="Unassembled WGS sequence"/>
</dbReference>
<evidence type="ECO:0000256" key="1">
    <source>
        <dbReference type="ARBA" id="ARBA00001973"/>
    </source>
</evidence>
<feature type="compositionally biased region" description="Polar residues" evidence="11">
    <location>
        <begin position="1"/>
        <end position="21"/>
    </location>
</feature>
<evidence type="ECO:0000256" key="2">
    <source>
        <dbReference type="ARBA" id="ARBA00009928"/>
    </source>
</evidence>
<dbReference type="Gene3D" id="1.10.1280.10">
    <property type="entry name" value="Di-copper center containing domain from catechol oxidase"/>
    <property type="match status" value="1"/>
</dbReference>